<protein>
    <submittedName>
        <fullName evidence="1">Uncharacterized protein</fullName>
    </submittedName>
</protein>
<accession>A0ACC1TH86</accession>
<sequence>MITTSSTICSSSSKNSTPGVNSTPCVLTTRCLSGSILLNTDDPCFDVGACAVGKEHGYVGPVFPRDARAPCPGLNTLANHGYIPRSGRDIDFITLVAAIMEVYNISLPLALLLSVPGFLLYAHLRVSWSGTRPSATYTLTLSSLSSFGPGLKIAHRASLVHPNYPTQCPDKRMVDDVVGSMREPGLTLSDLAGLRVSRESGLCGGQRLSGVHEQVALGESALTWLIFARKGEDIPVLYFKQWFGEERIPDGWTRPEKTIGLFDARKVAGVVQQEMYRQQ</sequence>
<evidence type="ECO:0000313" key="2">
    <source>
        <dbReference type="Proteomes" id="UP001163835"/>
    </source>
</evidence>
<keyword evidence="2" id="KW-1185">Reference proteome</keyword>
<reference evidence="1" key="1">
    <citation type="submission" date="2022-09" db="EMBL/GenBank/DDBJ databases">
        <title>A Global Phylogenomic Analysis of the Shiitake Genus Lentinula.</title>
        <authorList>
            <consortium name="DOE Joint Genome Institute"/>
            <person name="Sierra-Patev S."/>
            <person name="Min B."/>
            <person name="Naranjo-Ortiz M."/>
            <person name="Looney B."/>
            <person name="Konkel Z."/>
            <person name="Slot J.C."/>
            <person name="Sakamoto Y."/>
            <person name="Steenwyk J.L."/>
            <person name="Rokas A."/>
            <person name="Carro J."/>
            <person name="Camarero S."/>
            <person name="Ferreira P."/>
            <person name="Molpeceres G."/>
            <person name="Ruiz-Duenas F.J."/>
            <person name="Serrano A."/>
            <person name="Henrissat B."/>
            <person name="Drula E."/>
            <person name="Hughes K.W."/>
            <person name="Mata J.L."/>
            <person name="Ishikawa N.K."/>
            <person name="Vargas-Isla R."/>
            <person name="Ushijima S."/>
            <person name="Smith C.A."/>
            <person name="Ahrendt S."/>
            <person name="Andreopoulos W."/>
            <person name="He G."/>
            <person name="Labutti K."/>
            <person name="Lipzen A."/>
            <person name="Ng V."/>
            <person name="Riley R."/>
            <person name="Sandor L."/>
            <person name="Barry K."/>
            <person name="Martinez A.T."/>
            <person name="Xiao Y."/>
            <person name="Gibbons J.G."/>
            <person name="Terashima K."/>
            <person name="Grigoriev I.V."/>
            <person name="Hibbett D.S."/>
        </authorList>
    </citation>
    <scope>NUCLEOTIDE SEQUENCE</scope>
    <source>
        <strain evidence="1">TMI1499</strain>
    </source>
</reference>
<dbReference type="EMBL" id="MU796316">
    <property type="protein sequence ID" value="KAJ3804095.1"/>
    <property type="molecule type" value="Genomic_DNA"/>
</dbReference>
<organism evidence="1 2">
    <name type="scientific">Lentinula aff. lateritia</name>
    <dbReference type="NCBI Taxonomy" id="2804960"/>
    <lineage>
        <taxon>Eukaryota</taxon>
        <taxon>Fungi</taxon>
        <taxon>Dikarya</taxon>
        <taxon>Basidiomycota</taxon>
        <taxon>Agaricomycotina</taxon>
        <taxon>Agaricomycetes</taxon>
        <taxon>Agaricomycetidae</taxon>
        <taxon>Agaricales</taxon>
        <taxon>Marasmiineae</taxon>
        <taxon>Omphalotaceae</taxon>
        <taxon>Lentinula</taxon>
    </lineage>
</organism>
<proteinExistence type="predicted"/>
<evidence type="ECO:0000313" key="1">
    <source>
        <dbReference type="EMBL" id="KAJ3804095.1"/>
    </source>
</evidence>
<comment type="caution">
    <text evidence="1">The sequence shown here is derived from an EMBL/GenBank/DDBJ whole genome shotgun (WGS) entry which is preliminary data.</text>
</comment>
<gene>
    <name evidence="1" type="ORF">F5876DRAFT_53783</name>
</gene>
<name>A0ACC1TH86_9AGAR</name>
<dbReference type="Proteomes" id="UP001163835">
    <property type="component" value="Unassembled WGS sequence"/>
</dbReference>